<dbReference type="AlphaFoldDB" id="A0A8C5TCE6"/>
<organism evidence="7 8">
    <name type="scientific">Malurus cyaneus samueli</name>
    <dbReference type="NCBI Taxonomy" id="2593467"/>
    <lineage>
        <taxon>Eukaryota</taxon>
        <taxon>Metazoa</taxon>
        <taxon>Chordata</taxon>
        <taxon>Craniata</taxon>
        <taxon>Vertebrata</taxon>
        <taxon>Euteleostomi</taxon>
        <taxon>Archelosauria</taxon>
        <taxon>Archosauria</taxon>
        <taxon>Dinosauria</taxon>
        <taxon>Saurischia</taxon>
        <taxon>Theropoda</taxon>
        <taxon>Coelurosauria</taxon>
        <taxon>Aves</taxon>
        <taxon>Neognathae</taxon>
        <taxon>Neoaves</taxon>
        <taxon>Telluraves</taxon>
        <taxon>Australaves</taxon>
        <taxon>Passeriformes</taxon>
        <taxon>Meliphagoidea</taxon>
        <taxon>Maluridae</taxon>
        <taxon>Malurus</taxon>
    </lineage>
</organism>
<dbReference type="Ensembl" id="ENSMCST00000005013.1">
    <property type="protein sequence ID" value="ENSMCSP00000004900.1"/>
    <property type="gene ID" value="ENSMCSG00000003568.1"/>
</dbReference>
<evidence type="ECO:0000256" key="3">
    <source>
        <dbReference type="ARBA" id="ARBA00023040"/>
    </source>
</evidence>
<keyword evidence="4" id="KW-0675">Receptor</keyword>
<evidence type="ECO:0000256" key="1">
    <source>
        <dbReference type="ARBA" id="ARBA00004651"/>
    </source>
</evidence>
<feature type="region of interest" description="Disordered" evidence="6">
    <location>
        <begin position="1"/>
        <end position="24"/>
    </location>
</feature>
<evidence type="ECO:0000256" key="4">
    <source>
        <dbReference type="ARBA" id="ARBA00023170"/>
    </source>
</evidence>
<evidence type="ECO:0000313" key="7">
    <source>
        <dbReference type="Ensembl" id="ENSMCSP00000004900.1"/>
    </source>
</evidence>
<evidence type="ECO:0000256" key="5">
    <source>
        <dbReference type="ARBA" id="ARBA00023224"/>
    </source>
</evidence>
<sequence>QDQTGTRRPARAPKASSCSCRPPRNIHHPAALQLLRQSSAPAVGRQGMGLGPHGLRVRSSGAIILENLHGAAGRLRCLRARRWVYSLHRSYHVSDCWPGVAYLSNLCLSGSRTFQLSPQLLVPARGNPSSSPWPPPLQPAGDGLIERYSAMVRPHREERGPAKTLRLRCSSLSCWLLRLLVIGLLRCWAGTAFCDFQACSVLLPLYSKDYILFLRGLFSIILLGIHRPLHLSSSTWCRPAPALAALGTGRSAALRLLKTVLMILGAFIICGAPSSSCCSWICSATPAPAPTARLDWTAGPGACLNSGVNPVIYSLRSVEVRRAVGSLLACCCLRLGLSPVSGQLPWSSRTSTRASSTRCTDSLFCN</sequence>
<reference evidence="7" key="2">
    <citation type="submission" date="2025-09" db="UniProtKB">
        <authorList>
            <consortium name="Ensembl"/>
        </authorList>
    </citation>
    <scope>IDENTIFICATION</scope>
</reference>
<dbReference type="SUPFAM" id="SSF81321">
    <property type="entry name" value="Family A G protein-coupled receptor-like"/>
    <property type="match status" value="1"/>
</dbReference>
<name>A0A8C5TCE6_9PASS</name>
<keyword evidence="8" id="KW-1185">Reference proteome</keyword>
<dbReference type="Proteomes" id="UP000694560">
    <property type="component" value="Unplaced"/>
</dbReference>
<evidence type="ECO:0000256" key="6">
    <source>
        <dbReference type="SAM" id="MobiDB-lite"/>
    </source>
</evidence>
<accession>A0A8C5TCE6</accession>
<dbReference type="GO" id="GO:0005886">
    <property type="term" value="C:plasma membrane"/>
    <property type="evidence" value="ECO:0007669"/>
    <property type="project" value="UniProtKB-SubCell"/>
</dbReference>
<keyword evidence="2" id="KW-1003">Cell membrane</keyword>
<evidence type="ECO:0008006" key="9">
    <source>
        <dbReference type="Google" id="ProtNLM"/>
    </source>
</evidence>
<dbReference type="GO" id="GO:0004930">
    <property type="term" value="F:G protein-coupled receptor activity"/>
    <property type="evidence" value="ECO:0007669"/>
    <property type="project" value="UniProtKB-KW"/>
</dbReference>
<keyword evidence="5" id="KW-0807">Transducer</keyword>
<comment type="subcellular location">
    <subcellularLocation>
        <location evidence="1">Cell membrane</location>
        <topology evidence="1">Multi-pass membrane protein</topology>
    </subcellularLocation>
</comment>
<keyword evidence="3" id="KW-0297">G-protein coupled receptor</keyword>
<dbReference type="Gene3D" id="1.20.1070.10">
    <property type="entry name" value="Rhodopsin 7-helix transmembrane proteins"/>
    <property type="match status" value="1"/>
</dbReference>
<evidence type="ECO:0000256" key="2">
    <source>
        <dbReference type="ARBA" id="ARBA00022475"/>
    </source>
</evidence>
<keyword evidence="2" id="KW-0472">Membrane</keyword>
<dbReference type="PANTHER" id="PTHR22750">
    <property type="entry name" value="G-PROTEIN COUPLED RECEPTOR"/>
    <property type="match status" value="1"/>
</dbReference>
<evidence type="ECO:0000313" key="8">
    <source>
        <dbReference type="Proteomes" id="UP000694560"/>
    </source>
</evidence>
<protein>
    <recommendedName>
        <fullName evidence="9">G-protein coupled receptors family 1 profile domain-containing protein</fullName>
    </recommendedName>
</protein>
<proteinExistence type="predicted"/>
<reference evidence="7" key="1">
    <citation type="submission" date="2025-08" db="UniProtKB">
        <authorList>
            <consortium name="Ensembl"/>
        </authorList>
    </citation>
    <scope>IDENTIFICATION</scope>
</reference>